<dbReference type="PROSITE" id="PS00362">
    <property type="entry name" value="RIBOSOMAL_S15"/>
    <property type="match status" value="1"/>
</dbReference>
<dbReference type="EMBL" id="VFQX01000010">
    <property type="protein sequence ID" value="KAF0982252.1"/>
    <property type="molecule type" value="Genomic_DNA"/>
</dbReference>
<evidence type="ECO:0000313" key="5">
    <source>
        <dbReference type="EMBL" id="KAF0982252.1"/>
    </source>
</evidence>
<protein>
    <recommendedName>
        <fullName evidence="7">30S ribosomal protein S15</fullName>
    </recommendedName>
</protein>
<dbReference type="VEuPathDB" id="AmoebaDB:FDP41_011657"/>
<sequence>MRKVLQPSSGSPLVKFVALSHKPTTTSLLSQGAFSSSCIHHQQHQKQTFSMSSIRTQQQQYNFEEEEEKNLPPSNIIQDSFPVAKSHLKERYMQPPKLDRHGNPVWDYTKMKAFDKSKYPAIESPFLTIPKQKRHEWKVRDYDEKMAVEFRCGIKSDDFMVTGLAPLESPLGSDSEATKFVLPVSETSIEQVKKIFSFTTAAKPEINKQKKQVQVLRFQKSPRDTGSAPVQIAVLTERIKALTEHLKTNHKDYTSARKLQVIVNRRKRMMRYLKRTNPDIYWETIRNLDMKISLVD</sequence>
<reference evidence="5 6" key="1">
    <citation type="journal article" date="2019" name="Sci. Rep.">
        <title>Nanopore sequencing improves the draft genome of the human pathogenic amoeba Naegleria fowleri.</title>
        <authorList>
            <person name="Liechti N."/>
            <person name="Schurch N."/>
            <person name="Bruggmann R."/>
            <person name="Wittwer M."/>
        </authorList>
    </citation>
    <scope>NUCLEOTIDE SEQUENCE [LARGE SCALE GENOMIC DNA]</scope>
    <source>
        <strain evidence="5 6">ATCC 30894</strain>
    </source>
</reference>
<dbReference type="RefSeq" id="XP_044566965.1">
    <property type="nucleotide sequence ID" value="XM_044702089.1"/>
</dbReference>
<dbReference type="InterPro" id="IPR000589">
    <property type="entry name" value="Ribosomal_uS15"/>
</dbReference>
<evidence type="ECO:0000256" key="3">
    <source>
        <dbReference type="ARBA" id="ARBA00023274"/>
    </source>
</evidence>
<dbReference type="AlphaFoldDB" id="A0A6A5C601"/>
<dbReference type="GO" id="GO:0003735">
    <property type="term" value="F:structural constituent of ribosome"/>
    <property type="evidence" value="ECO:0007669"/>
    <property type="project" value="InterPro"/>
</dbReference>
<dbReference type="SUPFAM" id="SSF47060">
    <property type="entry name" value="S15/NS1 RNA-binding domain"/>
    <property type="match status" value="1"/>
</dbReference>
<dbReference type="SMART" id="SM01387">
    <property type="entry name" value="Ribosomal_S15"/>
    <property type="match status" value="1"/>
</dbReference>
<evidence type="ECO:0008006" key="7">
    <source>
        <dbReference type="Google" id="ProtNLM"/>
    </source>
</evidence>
<dbReference type="GO" id="GO:0022627">
    <property type="term" value="C:cytosolic small ribosomal subunit"/>
    <property type="evidence" value="ECO:0007669"/>
    <property type="project" value="TreeGrafter"/>
</dbReference>
<organism evidence="5 6">
    <name type="scientific">Naegleria fowleri</name>
    <name type="common">Brain eating amoeba</name>
    <dbReference type="NCBI Taxonomy" id="5763"/>
    <lineage>
        <taxon>Eukaryota</taxon>
        <taxon>Discoba</taxon>
        <taxon>Heterolobosea</taxon>
        <taxon>Tetramitia</taxon>
        <taxon>Eutetramitia</taxon>
        <taxon>Vahlkampfiidae</taxon>
        <taxon>Naegleria</taxon>
    </lineage>
</organism>
<dbReference type="CDD" id="cd00353">
    <property type="entry name" value="Ribosomal_S15p_S13e"/>
    <property type="match status" value="1"/>
</dbReference>
<name>A0A6A5C601_NAEFO</name>
<keyword evidence="2 4" id="KW-0689">Ribosomal protein</keyword>
<dbReference type="NCBIfam" id="TIGR00952">
    <property type="entry name" value="S15_bact"/>
    <property type="match status" value="1"/>
</dbReference>
<evidence type="ECO:0000313" key="6">
    <source>
        <dbReference type="Proteomes" id="UP000444721"/>
    </source>
</evidence>
<dbReference type="GeneID" id="68118872"/>
<comment type="caution">
    <text evidence="5">The sequence shown here is derived from an EMBL/GenBank/DDBJ whole genome shotgun (WGS) entry which is preliminary data.</text>
</comment>
<dbReference type="VEuPathDB" id="AmoebaDB:NF0092250"/>
<keyword evidence="6" id="KW-1185">Reference proteome</keyword>
<evidence type="ECO:0000256" key="2">
    <source>
        <dbReference type="ARBA" id="ARBA00022980"/>
    </source>
</evidence>
<dbReference type="PANTHER" id="PTHR23321:SF26">
    <property type="entry name" value="SMALL RIBOSOMAL SUBUNIT PROTEIN US15M"/>
    <property type="match status" value="1"/>
</dbReference>
<keyword evidence="3 4" id="KW-0687">Ribonucleoprotein</keyword>
<evidence type="ECO:0000256" key="1">
    <source>
        <dbReference type="ARBA" id="ARBA00008434"/>
    </source>
</evidence>
<evidence type="ECO:0000256" key="4">
    <source>
        <dbReference type="RuleBase" id="RU003919"/>
    </source>
</evidence>
<dbReference type="VEuPathDB" id="AmoebaDB:NfTy_016890"/>
<dbReference type="HAMAP" id="MF_01343_B">
    <property type="entry name" value="Ribosomal_uS15_B"/>
    <property type="match status" value="1"/>
</dbReference>
<proteinExistence type="inferred from homology"/>
<comment type="similarity">
    <text evidence="1 4">Belongs to the universal ribosomal protein uS15 family.</text>
</comment>
<dbReference type="GO" id="GO:0006412">
    <property type="term" value="P:translation"/>
    <property type="evidence" value="ECO:0007669"/>
    <property type="project" value="InterPro"/>
</dbReference>
<dbReference type="Proteomes" id="UP000444721">
    <property type="component" value="Unassembled WGS sequence"/>
</dbReference>
<dbReference type="Pfam" id="PF00312">
    <property type="entry name" value="Ribosomal_S15"/>
    <property type="match status" value="1"/>
</dbReference>
<dbReference type="Gene3D" id="1.10.287.10">
    <property type="entry name" value="S15/NS1, RNA-binding"/>
    <property type="match status" value="1"/>
</dbReference>
<gene>
    <name evidence="5" type="ORF">FDP41_011657</name>
</gene>
<dbReference type="OrthoDB" id="441444at2759"/>
<dbReference type="PANTHER" id="PTHR23321">
    <property type="entry name" value="RIBOSOMAL PROTEIN S15, BACTERIAL AND ORGANELLAR"/>
    <property type="match status" value="1"/>
</dbReference>
<accession>A0A6A5C601</accession>
<dbReference type="InterPro" id="IPR005290">
    <property type="entry name" value="Ribosomal_uS15_bac-type"/>
</dbReference>
<dbReference type="InterPro" id="IPR009068">
    <property type="entry name" value="uS15_NS1_RNA-bd_sf"/>
</dbReference>